<evidence type="ECO:0000256" key="4">
    <source>
        <dbReference type="ARBA" id="ARBA00012085"/>
    </source>
</evidence>
<reference evidence="15 16" key="1">
    <citation type="journal article" date="2012" name="Nature">
        <title>The genomic landscape of species divergence in Ficedula flycatchers.</title>
        <authorList>
            <person name="Ellegren H."/>
            <person name="Smeds L."/>
            <person name="Burri R."/>
            <person name="Olason P.I."/>
            <person name="Backstrom N."/>
            <person name="Kawakami T."/>
            <person name="Kunstner A."/>
            <person name="Makinen H."/>
            <person name="Nadachowska-Brzyska K."/>
            <person name="Qvarnstrom A."/>
            <person name="Uebbing S."/>
            <person name="Wolf J.B."/>
        </authorList>
    </citation>
    <scope>NUCLEOTIDE SEQUENCE [LARGE SCALE GENOMIC DNA]</scope>
</reference>
<evidence type="ECO:0000256" key="6">
    <source>
        <dbReference type="ARBA" id="ARBA00022898"/>
    </source>
</evidence>
<evidence type="ECO:0000256" key="11">
    <source>
        <dbReference type="PIRSR" id="PIRSR001434-2"/>
    </source>
</evidence>
<keyword evidence="16" id="KW-1185">Reference proteome</keyword>
<proteinExistence type="inferred from homology"/>
<evidence type="ECO:0000256" key="3">
    <source>
        <dbReference type="ARBA" id="ARBA00009077"/>
    </source>
</evidence>
<dbReference type="GO" id="GO:0019343">
    <property type="term" value="P:cysteine biosynthetic process via cystathionine"/>
    <property type="evidence" value="ECO:0007669"/>
    <property type="project" value="TreeGrafter"/>
</dbReference>
<organism evidence="15 16">
    <name type="scientific">Ficedula albicollis</name>
    <name type="common">Collared flycatcher</name>
    <name type="synonym">Muscicapa albicollis</name>
    <dbReference type="NCBI Taxonomy" id="59894"/>
    <lineage>
        <taxon>Eukaryota</taxon>
        <taxon>Metazoa</taxon>
        <taxon>Chordata</taxon>
        <taxon>Craniata</taxon>
        <taxon>Vertebrata</taxon>
        <taxon>Euteleostomi</taxon>
        <taxon>Archelosauria</taxon>
        <taxon>Archosauria</taxon>
        <taxon>Dinosauria</taxon>
        <taxon>Saurischia</taxon>
        <taxon>Theropoda</taxon>
        <taxon>Coelurosauria</taxon>
        <taxon>Aves</taxon>
        <taxon>Neognathae</taxon>
        <taxon>Neoaves</taxon>
        <taxon>Telluraves</taxon>
        <taxon>Australaves</taxon>
        <taxon>Passeriformes</taxon>
        <taxon>Muscicapidae</taxon>
        <taxon>Ficedula</taxon>
    </lineage>
</organism>
<comment type="cofactor">
    <cofactor evidence="1 12">
        <name>pyridoxal 5'-phosphate</name>
        <dbReference type="ChEBI" id="CHEBI:597326"/>
    </cofactor>
</comment>
<evidence type="ECO:0000313" key="15">
    <source>
        <dbReference type="Ensembl" id="ENSFALP00000031716.1"/>
    </source>
</evidence>
<dbReference type="PANTHER" id="PTHR11808">
    <property type="entry name" value="TRANS-SULFURATION ENZYME FAMILY MEMBER"/>
    <property type="match status" value="1"/>
</dbReference>
<evidence type="ECO:0000256" key="9">
    <source>
        <dbReference type="ARBA" id="ARBA00031772"/>
    </source>
</evidence>
<feature type="compositionally biased region" description="Pro residues" evidence="14">
    <location>
        <begin position="441"/>
        <end position="453"/>
    </location>
</feature>
<evidence type="ECO:0000256" key="8">
    <source>
        <dbReference type="ARBA" id="ARBA00029853"/>
    </source>
</evidence>
<name>A0A803W9R0_FICAL</name>
<reference evidence="15" key="3">
    <citation type="submission" date="2025-09" db="UniProtKB">
        <authorList>
            <consortium name="Ensembl"/>
        </authorList>
    </citation>
    <scope>IDENTIFICATION</scope>
</reference>
<evidence type="ECO:0000256" key="14">
    <source>
        <dbReference type="SAM" id="MobiDB-lite"/>
    </source>
</evidence>
<dbReference type="InterPro" id="IPR015424">
    <property type="entry name" value="PyrdxlP-dep_Trfase"/>
</dbReference>
<dbReference type="Gene3D" id="3.90.1150.10">
    <property type="entry name" value="Aspartate Aminotransferase, domain 1"/>
    <property type="match status" value="1"/>
</dbReference>
<dbReference type="AlphaFoldDB" id="A0A803W9R0"/>
<keyword evidence="7" id="KW-0198">Cysteine biosynthesis</keyword>
<dbReference type="Pfam" id="PF01053">
    <property type="entry name" value="Cys_Met_Meta_PP"/>
    <property type="match status" value="1"/>
</dbReference>
<dbReference type="EC" id="4.4.1.1" evidence="4"/>
<dbReference type="Ensembl" id="ENSFALT00000044133.1">
    <property type="protein sequence ID" value="ENSFALP00000031716.1"/>
    <property type="gene ID" value="ENSFALG00000013034.2"/>
</dbReference>
<dbReference type="GeneTree" id="ENSGT00390000000312"/>
<comment type="pathway">
    <text evidence="2">Amino-acid biosynthesis; L-cysteine biosynthesis; L-cysteine from L-homocysteine and L-serine: step 2/2.</text>
</comment>
<dbReference type="PANTHER" id="PTHR11808:SF15">
    <property type="entry name" value="CYSTATHIONINE GAMMA-LYASE"/>
    <property type="match status" value="1"/>
</dbReference>
<dbReference type="Gene3D" id="3.40.640.10">
    <property type="entry name" value="Type I PLP-dependent aspartate aminotransferase-like (Major domain)"/>
    <property type="match status" value="1"/>
</dbReference>
<reference evidence="15" key="2">
    <citation type="submission" date="2025-08" db="UniProtKB">
        <authorList>
            <consortium name="Ensembl"/>
        </authorList>
    </citation>
    <scope>IDENTIFICATION</scope>
</reference>
<dbReference type="InterPro" id="IPR015421">
    <property type="entry name" value="PyrdxlP-dep_Trfase_major"/>
</dbReference>
<evidence type="ECO:0000256" key="10">
    <source>
        <dbReference type="ARBA" id="ARBA00046537"/>
    </source>
</evidence>
<evidence type="ECO:0000313" key="16">
    <source>
        <dbReference type="Proteomes" id="UP000016665"/>
    </source>
</evidence>
<dbReference type="InterPro" id="IPR015422">
    <property type="entry name" value="PyrdxlP-dep_Trfase_small"/>
</dbReference>
<keyword evidence="6 11" id="KW-0663">Pyridoxal phosphate</keyword>
<keyword evidence="7" id="KW-0028">Amino-acid biosynthesis</keyword>
<keyword evidence="13" id="KW-0175">Coiled coil</keyword>
<dbReference type="Proteomes" id="UP000016665">
    <property type="component" value="Chromosome 8"/>
</dbReference>
<feature type="modified residue" description="N6-(pyridoxal phosphate)lysine" evidence="11">
    <location>
        <position position="234"/>
    </location>
</feature>
<dbReference type="GO" id="GO:0005737">
    <property type="term" value="C:cytoplasm"/>
    <property type="evidence" value="ECO:0007669"/>
    <property type="project" value="TreeGrafter"/>
</dbReference>
<evidence type="ECO:0000256" key="13">
    <source>
        <dbReference type="SAM" id="Coils"/>
    </source>
</evidence>
<dbReference type="PIRSF" id="PIRSF001434">
    <property type="entry name" value="CGS"/>
    <property type="match status" value="1"/>
</dbReference>
<dbReference type="UniPathway" id="UPA00136">
    <property type="reaction ID" value="UER00202"/>
</dbReference>
<dbReference type="SUPFAM" id="SSF53383">
    <property type="entry name" value="PLP-dependent transferases"/>
    <property type="match status" value="1"/>
</dbReference>
<dbReference type="CDD" id="cd00614">
    <property type="entry name" value="CGS_like"/>
    <property type="match status" value="1"/>
</dbReference>
<gene>
    <name evidence="15" type="primary">CTH</name>
</gene>
<comment type="similarity">
    <text evidence="3 12">Belongs to the trans-sulfuration enzymes family.</text>
</comment>
<dbReference type="FunFam" id="3.40.640.10:FF:000009">
    <property type="entry name" value="Cystathionine gamma-synthase homolog"/>
    <property type="match status" value="1"/>
</dbReference>
<evidence type="ECO:0000256" key="12">
    <source>
        <dbReference type="RuleBase" id="RU362118"/>
    </source>
</evidence>
<feature type="region of interest" description="Disordered" evidence="14">
    <location>
        <begin position="434"/>
        <end position="453"/>
    </location>
</feature>
<dbReference type="GO" id="GO:0004123">
    <property type="term" value="F:cystathionine gamma-lyase activity"/>
    <property type="evidence" value="ECO:0007669"/>
    <property type="project" value="TreeGrafter"/>
</dbReference>
<comment type="subunit">
    <text evidence="10">Homotetramer. Interacts with CALM in a calcium-dependent manner.</text>
</comment>
<dbReference type="FunFam" id="3.90.1150.10:FF:000008">
    <property type="entry name" value="Cystathionine gamma-synthase"/>
    <property type="match status" value="1"/>
</dbReference>
<dbReference type="InterPro" id="IPR000277">
    <property type="entry name" value="Cys/Met-Metab_PyrdxlP-dep_enz"/>
</dbReference>
<evidence type="ECO:0000256" key="7">
    <source>
        <dbReference type="ARBA" id="ARBA00023192"/>
    </source>
</evidence>
<protein>
    <recommendedName>
        <fullName evidence="5">Cystathionine gamma-lyase</fullName>
        <ecNumber evidence="4">4.4.1.1</ecNumber>
    </recommendedName>
    <alternativeName>
        <fullName evidence="9">Cysteine-protein sulfhydrase</fullName>
    </alternativeName>
    <alternativeName>
        <fullName evidence="8">Gamma-cystathionase</fullName>
    </alternativeName>
</protein>
<dbReference type="GO" id="GO:0019346">
    <property type="term" value="P:transsulfuration"/>
    <property type="evidence" value="ECO:0007669"/>
    <property type="project" value="InterPro"/>
</dbReference>
<dbReference type="GO" id="GO:0030170">
    <property type="term" value="F:pyridoxal phosphate binding"/>
    <property type="evidence" value="ECO:0007669"/>
    <property type="project" value="InterPro"/>
</dbReference>
<sequence>MGRRESPAQPSPRSAEGRCLRAAAMADKEMQGFLPPFKHFATSAIHVGQDPEQWRSGAVVPPISLSTTFKQRAPGEHAGYEYARSGNPTRDCLEKAAAALDGAKYCLAYSSGLAALLNICHLLKTGDTVICMDDVYGGTNRYFQKVASENNLKVVFVDCTKPKCLEAAITPETKLVWLETPTNPTLKVIDIKACADVVRRHPGVLLAVDNSFMSAYFQRPLSLGADICMSSATKYMNAVPSPFDCFLCNRSDVLMGLVSVNRDDLYERLKFLQNSLGAVPSPFDCYMCNRGLKTLHIRMKLHFHNGLAVAKFLESHPRVEKVIYPGLPSHPQYHVTKKQCTGCPGMIAFYIKGNIKNASAFLKNLKVFSLAESLGGFESLAEHPAIMTHASVPEEERKALGITDTLIRLSVGLEDEEDLLQDLEQALKAAVSGEFPSQNHPHPPFPGAEPAAPPTGSLGWGLRVSLFAALLRHSPMD</sequence>
<evidence type="ECO:0000256" key="1">
    <source>
        <dbReference type="ARBA" id="ARBA00001933"/>
    </source>
</evidence>
<feature type="coiled-coil region" evidence="13">
    <location>
        <begin position="406"/>
        <end position="433"/>
    </location>
</feature>
<evidence type="ECO:0000256" key="2">
    <source>
        <dbReference type="ARBA" id="ARBA00005038"/>
    </source>
</evidence>
<accession>A0A803W9R0</accession>
<evidence type="ECO:0000256" key="5">
    <source>
        <dbReference type="ARBA" id="ARBA00017343"/>
    </source>
</evidence>